<dbReference type="RefSeq" id="XP_010925191.1">
    <property type="nucleotide sequence ID" value="XM_010926889.3"/>
</dbReference>
<name>A0A6I9RFJ6_ELAGV</name>
<organism evidence="9 10">
    <name type="scientific">Elaeis guineensis var. tenera</name>
    <name type="common">Oil palm</name>
    <dbReference type="NCBI Taxonomy" id="51953"/>
    <lineage>
        <taxon>Eukaryota</taxon>
        <taxon>Viridiplantae</taxon>
        <taxon>Streptophyta</taxon>
        <taxon>Embryophyta</taxon>
        <taxon>Tracheophyta</taxon>
        <taxon>Spermatophyta</taxon>
        <taxon>Magnoliopsida</taxon>
        <taxon>Liliopsida</taxon>
        <taxon>Arecaceae</taxon>
        <taxon>Arecoideae</taxon>
        <taxon>Cocoseae</taxon>
        <taxon>Elaeidinae</taxon>
        <taxon>Elaeis</taxon>
    </lineage>
</organism>
<dbReference type="GeneID" id="105047807"/>
<feature type="domain" description="OVATE" evidence="8">
    <location>
        <begin position="156"/>
        <end position="220"/>
    </location>
</feature>
<evidence type="ECO:0000256" key="5">
    <source>
        <dbReference type="ARBA" id="ARBA00023242"/>
    </source>
</evidence>
<keyword evidence="2 6" id="KW-0678">Repressor</keyword>
<dbReference type="GO" id="GO:0045892">
    <property type="term" value="P:negative regulation of DNA-templated transcription"/>
    <property type="evidence" value="ECO:0007669"/>
    <property type="project" value="UniProtKB-UniRule"/>
</dbReference>
<dbReference type="AlphaFoldDB" id="A0A6I9RFJ6"/>
<evidence type="ECO:0000256" key="6">
    <source>
        <dbReference type="RuleBase" id="RU367028"/>
    </source>
</evidence>
<dbReference type="InterPro" id="IPR038933">
    <property type="entry name" value="Ovate"/>
</dbReference>
<feature type="region of interest" description="Disordered" evidence="7">
    <location>
        <begin position="91"/>
        <end position="157"/>
    </location>
</feature>
<dbReference type="KEGG" id="egu:105047807"/>
<dbReference type="InParanoid" id="A0A6I9RFJ6"/>
<dbReference type="PANTHER" id="PTHR33057">
    <property type="entry name" value="TRANSCRIPTION REPRESSOR OFP7-RELATED"/>
    <property type="match status" value="1"/>
</dbReference>
<keyword evidence="9" id="KW-1185">Reference proteome</keyword>
<protein>
    <recommendedName>
        <fullName evidence="6">Transcription repressor</fullName>
    </recommendedName>
    <alternativeName>
        <fullName evidence="6">Ovate family protein</fullName>
    </alternativeName>
</protein>
<sequence length="251" mass="28299">MGKKGIHKSFQVYFSKLKKVTTVHLPSPTNPSNAATSWLFSACKHPRTPSFAVDRHQPEDGGGGAHDPAATLSDVYRFLCENFHSLYHRDEDDNREFSSESPSYDTDPPAGTIRSSERFFVSPGTSNSLLDEARPSAETSSSSSSSPAVPGDGVAVTTFSKDPYDDFRRSMQEMVDARHVDPHQTLDWDFMEELLFCYLELNDRSVHKYILRAFTDLTVSYRRRFTSSRGRRRRKAKEGEVVVPRHFPVAG</sequence>
<keyword evidence="5 6" id="KW-0539">Nucleus</keyword>
<keyword evidence="4 6" id="KW-0804">Transcription</keyword>
<comment type="function">
    <text evidence="6">Transcriptional repressor that regulates multiple aspects of plant growth and development.</text>
</comment>
<reference evidence="10" key="1">
    <citation type="submission" date="2025-08" db="UniProtKB">
        <authorList>
            <consortium name="RefSeq"/>
        </authorList>
    </citation>
    <scope>IDENTIFICATION</scope>
</reference>
<evidence type="ECO:0000259" key="8">
    <source>
        <dbReference type="PROSITE" id="PS51754"/>
    </source>
</evidence>
<dbReference type="Proteomes" id="UP000504607">
    <property type="component" value="Chromosome 6"/>
</dbReference>
<keyword evidence="3 6" id="KW-0805">Transcription regulation</keyword>
<dbReference type="PROSITE" id="PS51754">
    <property type="entry name" value="OVATE"/>
    <property type="match status" value="1"/>
</dbReference>
<evidence type="ECO:0000256" key="3">
    <source>
        <dbReference type="ARBA" id="ARBA00023015"/>
    </source>
</evidence>
<dbReference type="GO" id="GO:0005634">
    <property type="term" value="C:nucleus"/>
    <property type="evidence" value="ECO:0007669"/>
    <property type="project" value="UniProtKB-SubCell"/>
</dbReference>
<dbReference type="InterPro" id="IPR006458">
    <property type="entry name" value="Ovate_C"/>
</dbReference>
<evidence type="ECO:0000256" key="7">
    <source>
        <dbReference type="SAM" id="MobiDB-lite"/>
    </source>
</evidence>
<dbReference type="PANTHER" id="PTHR33057:SF117">
    <property type="entry name" value="TRANSCRIPTION REPRESSOR OFP14"/>
    <property type="match status" value="1"/>
</dbReference>
<evidence type="ECO:0000256" key="4">
    <source>
        <dbReference type="ARBA" id="ARBA00023163"/>
    </source>
</evidence>
<evidence type="ECO:0000313" key="10">
    <source>
        <dbReference type="RefSeq" id="XP_010925191.1"/>
    </source>
</evidence>
<dbReference type="OrthoDB" id="689980at2759"/>
<dbReference type="NCBIfam" id="TIGR01568">
    <property type="entry name" value="A_thal_3678"/>
    <property type="match status" value="1"/>
</dbReference>
<evidence type="ECO:0000313" key="9">
    <source>
        <dbReference type="Proteomes" id="UP000504607"/>
    </source>
</evidence>
<gene>
    <name evidence="10" type="primary">LOC105047807</name>
</gene>
<accession>A0A6I9RFJ6</accession>
<evidence type="ECO:0000256" key="2">
    <source>
        <dbReference type="ARBA" id="ARBA00022491"/>
    </source>
</evidence>
<evidence type="ECO:0000256" key="1">
    <source>
        <dbReference type="ARBA" id="ARBA00004123"/>
    </source>
</evidence>
<proteinExistence type="predicted"/>
<comment type="subcellular location">
    <subcellularLocation>
        <location evidence="1 6">Nucleus</location>
    </subcellularLocation>
</comment>
<dbReference type="Pfam" id="PF04844">
    <property type="entry name" value="Ovate"/>
    <property type="match status" value="1"/>
</dbReference>